<dbReference type="STRING" id="45351.A7RMU4"/>
<feature type="compositionally biased region" description="Low complexity" evidence="2">
    <location>
        <begin position="127"/>
        <end position="139"/>
    </location>
</feature>
<feature type="compositionally biased region" description="Basic and acidic residues" evidence="2">
    <location>
        <begin position="428"/>
        <end position="468"/>
    </location>
</feature>
<feature type="compositionally biased region" description="Polar residues" evidence="2">
    <location>
        <begin position="147"/>
        <end position="163"/>
    </location>
</feature>
<dbReference type="PhylomeDB" id="A7RMU4"/>
<dbReference type="CDD" id="cd23767">
    <property type="entry name" value="IQCD"/>
    <property type="match status" value="1"/>
</dbReference>
<feature type="coiled-coil region" evidence="1">
    <location>
        <begin position="577"/>
        <end position="605"/>
    </location>
</feature>
<feature type="region of interest" description="Disordered" evidence="2">
    <location>
        <begin position="680"/>
        <end position="765"/>
    </location>
</feature>
<dbReference type="EMBL" id="DS469521">
    <property type="protein sequence ID" value="EDO47208.1"/>
    <property type="molecule type" value="Genomic_DNA"/>
</dbReference>
<accession>A7RMU4</accession>
<dbReference type="InParanoid" id="A7RMU4"/>
<feature type="compositionally biased region" description="Basic and acidic residues" evidence="2">
    <location>
        <begin position="555"/>
        <end position="568"/>
    </location>
</feature>
<feature type="region of interest" description="Disordered" evidence="2">
    <location>
        <begin position="1"/>
        <end position="30"/>
    </location>
</feature>
<proteinExistence type="predicted"/>
<feature type="region of interest" description="Disordered" evidence="2">
    <location>
        <begin position="258"/>
        <end position="292"/>
    </location>
</feature>
<dbReference type="PANTHER" id="PTHR13958">
    <property type="entry name" value="CENTROSOME-ASSOCIATED PROTEIN 350"/>
    <property type="match status" value="1"/>
</dbReference>
<keyword evidence="4" id="KW-1185">Reference proteome</keyword>
<feature type="compositionally biased region" description="Polar residues" evidence="2">
    <location>
        <begin position="530"/>
        <end position="540"/>
    </location>
</feature>
<feature type="compositionally biased region" description="Low complexity" evidence="2">
    <location>
        <begin position="719"/>
        <end position="729"/>
    </location>
</feature>
<feature type="compositionally biased region" description="Polar residues" evidence="2">
    <location>
        <begin position="412"/>
        <end position="425"/>
    </location>
</feature>
<organism evidence="3 4">
    <name type="scientific">Nematostella vectensis</name>
    <name type="common">Starlet sea anemone</name>
    <dbReference type="NCBI Taxonomy" id="45351"/>
    <lineage>
        <taxon>Eukaryota</taxon>
        <taxon>Metazoa</taxon>
        <taxon>Cnidaria</taxon>
        <taxon>Anthozoa</taxon>
        <taxon>Hexacorallia</taxon>
        <taxon>Actiniaria</taxon>
        <taxon>Edwardsiidae</taxon>
        <taxon>Nematostella</taxon>
    </lineage>
</organism>
<dbReference type="HOGENOM" id="CLU_264544_0_0_1"/>
<keyword evidence="1" id="KW-0175">Coiled coil</keyword>
<feature type="compositionally biased region" description="Basic and acidic residues" evidence="2">
    <location>
        <begin position="731"/>
        <end position="742"/>
    </location>
</feature>
<feature type="compositionally biased region" description="Polar residues" evidence="2">
    <location>
        <begin position="919"/>
        <end position="930"/>
    </location>
</feature>
<evidence type="ECO:0000313" key="3">
    <source>
        <dbReference type="EMBL" id="EDO47208.1"/>
    </source>
</evidence>
<feature type="compositionally biased region" description="Polar residues" evidence="2">
    <location>
        <begin position="1113"/>
        <end position="1134"/>
    </location>
</feature>
<dbReference type="GO" id="GO:0034453">
    <property type="term" value="P:microtubule anchoring"/>
    <property type="evidence" value="ECO:0007669"/>
    <property type="project" value="InterPro"/>
</dbReference>
<feature type="region of interest" description="Disordered" evidence="2">
    <location>
        <begin position="305"/>
        <end position="489"/>
    </location>
</feature>
<dbReference type="GO" id="GO:0008017">
    <property type="term" value="F:microtubule binding"/>
    <property type="evidence" value="ECO:0007669"/>
    <property type="project" value="InterPro"/>
</dbReference>
<dbReference type="GO" id="GO:0005813">
    <property type="term" value="C:centrosome"/>
    <property type="evidence" value="ECO:0007669"/>
    <property type="project" value="InterPro"/>
</dbReference>
<feature type="compositionally biased region" description="Basic and acidic residues" evidence="2">
    <location>
        <begin position="751"/>
        <end position="765"/>
    </location>
</feature>
<feature type="compositionally biased region" description="Basic and acidic residues" evidence="2">
    <location>
        <begin position="1030"/>
        <end position="1039"/>
    </location>
</feature>
<gene>
    <name evidence="3" type="ORF">NEMVEDRAFT_v1g199442</name>
</gene>
<dbReference type="Proteomes" id="UP000001593">
    <property type="component" value="Unassembled WGS sequence"/>
</dbReference>
<reference evidence="3 4" key="1">
    <citation type="journal article" date="2007" name="Science">
        <title>Sea anemone genome reveals ancestral eumetazoan gene repertoire and genomic organization.</title>
        <authorList>
            <person name="Putnam N.H."/>
            <person name="Srivastava M."/>
            <person name="Hellsten U."/>
            <person name="Dirks B."/>
            <person name="Chapman J."/>
            <person name="Salamov A."/>
            <person name="Terry A."/>
            <person name="Shapiro H."/>
            <person name="Lindquist E."/>
            <person name="Kapitonov V.V."/>
            <person name="Jurka J."/>
            <person name="Genikhovich G."/>
            <person name="Grigoriev I.V."/>
            <person name="Lucas S.M."/>
            <person name="Steele R.E."/>
            <person name="Finnerty J.R."/>
            <person name="Technau U."/>
            <person name="Martindale M.Q."/>
            <person name="Rokhsar D.S."/>
        </authorList>
    </citation>
    <scope>NUCLEOTIDE SEQUENCE [LARGE SCALE GENOMIC DNA]</scope>
    <source>
        <strain evidence="4">CH2 X CH6</strain>
    </source>
</reference>
<name>A7RMU4_NEMVE</name>
<feature type="region of interest" description="Disordered" evidence="2">
    <location>
        <begin position="1094"/>
        <end position="1141"/>
    </location>
</feature>
<feature type="region of interest" description="Disordered" evidence="2">
    <location>
        <begin position="95"/>
        <end position="165"/>
    </location>
</feature>
<dbReference type="InterPro" id="IPR028750">
    <property type="entry name" value="CEP350/CC187"/>
</dbReference>
<dbReference type="Gene3D" id="1.20.5.190">
    <property type="match status" value="1"/>
</dbReference>
<protein>
    <submittedName>
        <fullName evidence="3">Uncharacterized protein</fullName>
    </submittedName>
</protein>
<dbReference type="eggNOG" id="KOG4568">
    <property type="taxonomic scope" value="Eukaryota"/>
</dbReference>
<feature type="compositionally biased region" description="Polar residues" evidence="2">
    <location>
        <begin position="331"/>
        <end position="355"/>
    </location>
</feature>
<evidence type="ECO:0000256" key="1">
    <source>
        <dbReference type="SAM" id="Coils"/>
    </source>
</evidence>
<dbReference type="PROSITE" id="PS50096">
    <property type="entry name" value="IQ"/>
    <property type="match status" value="1"/>
</dbReference>
<feature type="compositionally biased region" description="Basic and acidic residues" evidence="2">
    <location>
        <begin position="111"/>
        <end position="120"/>
    </location>
</feature>
<evidence type="ECO:0000256" key="2">
    <source>
        <dbReference type="SAM" id="MobiDB-lite"/>
    </source>
</evidence>
<feature type="region of interest" description="Disordered" evidence="2">
    <location>
        <begin position="525"/>
        <end position="568"/>
    </location>
</feature>
<feature type="region of interest" description="Disordered" evidence="2">
    <location>
        <begin position="996"/>
        <end position="1057"/>
    </location>
</feature>
<evidence type="ECO:0000313" key="4">
    <source>
        <dbReference type="Proteomes" id="UP000001593"/>
    </source>
</evidence>
<sequence>MSSSAGFRARRIQDPVPKQRGALGRTSRKDSALTGLEAALENVGQARNALEAVEARIQQANLPLGPGTTDEEEFVEPRIRQVFSERQRYGRVTRYELRPGANRPELSPRLSEAKDTRHSLEYTSDGSRASSRNSTISSIQDKEESGLNGQFHSPPSRDVQTISPPYINDSDAILDTSNEIRTCMSSVSPTVPRSASKQDISRKLPVSRYSNMSGTMSNFEDSLEISRRSADGRPLSGLCTRPLINNNSDVLARLKEKIQKQKEQASKSPNYDIEPIPVPLNSSAPPPTEEAPFVPKAVTKRKFAAGPPAPVYKGFSEAVPPRPQSRDSRISSRVQSRAGSQPPSRAGKSQQNQRGDTSKRKGQVKVQRIVAPKRPTSVISTTSWRTGQETVNKILGLSKKPNPGATAAAQPTLLSHDNSSRSKSSLLEWRKEPEKVTDTLVEKENPQNGVEEHMEGNDVQGDKEENELSQHTLELSSEEDHDMDDVRNSRVLSEEARNILSDLDLDNNHSVYLGGLLVTEEKAPAVLESKPSSNSSTQQPKKAGKKRKATSGPQKQDKNYPKEKVRHYDVDQVKKYMEKQLAERKKKMRQEKEMKRKAVEERKKRLDVGKKLFWVFLDYNLLALYFKQKKTVAHGLANKEKCRPKDNLGETFNKVQADFLRPPIILGYHQAHPRVEYYSDGTEVSESDKENQDVASFEGLPSYERRRQTQPRAYIEQYDSQSLPSTLSSDSDEHHVQERDTPVIDTSPSLVEERDASKTESAHSINQERVRGAAFSEALASESPNRAERIAAIHNTAAALKQRLEQEAKRLGLTLQVQGGAGTADRGVFRGALPGVDNMREQAELNEELESKNTAATKIQAAYRGHSTRQGLNWKLPSGRTFGAAMREGRRQTPSTEIPEGDLSQVSRYSTAMEDQEEYSSMSEVRSGYSTGLGDSLASHNSQVGQLASQRAGILNTGGLRPVISDAASRPEPWIQSTADSMSVINIFMRNHPNVKQDKAQENEPGSETANLLSGIEDKSGDTASLLEDVPEKDADKTIVPESPSRAGGEEEEDQYNDDDFTLESEAFSPKPSASPEGSYSASFASPFCPLSCASPSRSTHKQHSLSSLSLSEGDTSSTEPSLPTAKPSASSNIPPAGVPFRIPPSVFQPNHLGGDRMSPGTLDHCLMAELNRLEYMEESVRQLGDIERTKHVASAQQETVSLAQILKARQPVAFTLQVSLSLTQVIKAHQALLVTKMSLLIPSSFIFHIIDNMFIAPTQFPTH</sequence>
<dbReference type="AlphaFoldDB" id="A7RMU4"/>
<feature type="region of interest" description="Disordered" evidence="2">
    <location>
        <begin position="886"/>
        <end position="937"/>
    </location>
</feature>
<feature type="compositionally biased region" description="Polar residues" evidence="2">
    <location>
        <begin position="377"/>
        <end position="391"/>
    </location>
</feature>
<dbReference type="PANTHER" id="PTHR13958:SF3">
    <property type="entry name" value="CAP-GLY DOMAIN-CONTAINING PROTEIN-RELATED"/>
    <property type="match status" value="1"/>
</dbReference>